<feature type="transmembrane region" description="Helical" evidence="1">
    <location>
        <begin position="40"/>
        <end position="62"/>
    </location>
</feature>
<evidence type="ECO:0000313" key="3">
    <source>
        <dbReference type="Proteomes" id="UP001152320"/>
    </source>
</evidence>
<protein>
    <submittedName>
        <fullName evidence="2">Uncharacterized protein</fullName>
    </submittedName>
</protein>
<dbReference type="EMBL" id="JAIZAY010000003">
    <property type="protein sequence ID" value="KAJ8044494.1"/>
    <property type="molecule type" value="Genomic_DNA"/>
</dbReference>
<comment type="caution">
    <text evidence="2">The sequence shown here is derived from an EMBL/GenBank/DDBJ whole genome shotgun (WGS) entry which is preliminary data.</text>
</comment>
<proteinExistence type="predicted"/>
<dbReference type="Proteomes" id="UP001152320">
    <property type="component" value="Chromosome 3"/>
</dbReference>
<reference evidence="2" key="1">
    <citation type="submission" date="2021-10" db="EMBL/GenBank/DDBJ databases">
        <title>Tropical sea cucumber genome reveals ecological adaptation and Cuvierian tubules defense mechanism.</title>
        <authorList>
            <person name="Chen T."/>
        </authorList>
    </citation>
    <scope>NUCLEOTIDE SEQUENCE</scope>
    <source>
        <strain evidence="2">Nanhai2018</strain>
        <tissue evidence="2">Muscle</tissue>
    </source>
</reference>
<gene>
    <name evidence="2" type="ORF">HOLleu_07258</name>
</gene>
<keyword evidence="1" id="KW-0472">Membrane</keyword>
<keyword evidence="1" id="KW-0812">Transmembrane</keyword>
<organism evidence="2 3">
    <name type="scientific">Holothuria leucospilota</name>
    <name type="common">Black long sea cucumber</name>
    <name type="synonym">Mertensiothuria leucospilota</name>
    <dbReference type="NCBI Taxonomy" id="206669"/>
    <lineage>
        <taxon>Eukaryota</taxon>
        <taxon>Metazoa</taxon>
        <taxon>Echinodermata</taxon>
        <taxon>Eleutherozoa</taxon>
        <taxon>Echinozoa</taxon>
        <taxon>Holothuroidea</taxon>
        <taxon>Aspidochirotacea</taxon>
        <taxon>Aspidochirotida</taxon>
        <taxon>Holothuriidae</taxon>
        <taxon>Holothuria</taxon>
    </lineage>
</organism>
<keyword evidence="1" id="KW-1133">Transmembrane helix</keyword>
<dbReference type="AlphaFoldDB" id="A0A9Q1CHB2"/>
<name>A0A9Q1CHB2_HOLLE</name>
<accession>A0A9Q1CHB2</accession>
<evidence type="ECO:0000256" key="1">
    <source>
        <dbReference type="SAM" id="Phobius"/>
    </source>
</evidence>
<keyword evidence="3" id="KW-1185">Reference proteome</keyword>
<sequence>MEHYEKLFLVCFYSFLEVVQSVKREEDTSRGRQRQRDSIPWWALVVIVIVAMFIPYILKLILKHCLVEKNEHGMGVSQVTSSPIDHTSNQLNISETTPPPTYAEVIAEKRKTFLPLYPPPPTYNDAIVMISSVIQIRQGDGQEES</sequence>
<evidence type="ECO:0000313" key="2">
    <source>
        <dbReference type="EMBL" id="KAJ8044494.1"/>
    </source>
</evidence>